<dbReference type="InterPro" id="IPR021858">
    <property type="entry name" value="Fun_TF"/>
</dbReference>
<dbReference type="SMART" id="SM00066">
    <property type="entry name" value="GAL4"/>
    <property type="match status" value="1"/>
</dbReference>
<evidence type="ECO:0000256" key="6">
    <source>
        <dbReference type="SAM" id="MobiDB-lite"/>
    </source>
</evidence>
<dbReference type="CDD" id="cd00067">
    <property type="entry name" value="GAL4"/>
    <property type="match status" value="1"/>
</dbReference>
<reference evidence="8 9" key="1">
    <citation type="submission" date="2023-08" db="EMBL/GenBank/DDBJ databases">
        <title>Black Yeasts Isolated from many extreme environments.</title>
        <authorList>
            <person name="Coleine C."/>
            <person name="Stajich J.E."/>
            <person name="Selbmann L."/>
        </authorList>
    </citation>
    <scope>NUCLEOTIDE SEQUENCE [LARGE SCALE GENOMIC DNA]</scope>
    <source>
        <strain evidence="8 9">CCFEE 6328</strain>
    </source>
</reference>
<name>A0ABR0JPH3_9EURO</name>
<evidence type="ECO:0000313" key="8">
    <source>
        <dbReference type="EMBL" id="KAK5067858.1"/>
    </source>
</evidence>
<proteinExistence type="predicted"/>
<dbReference type="Pfam" id="PF11951">
    <property type="entry name" value="Fungal_trans_2"/>
    <property type="match status" value="1"/>
</dbReference>
<dbReference type="PANTHER" id="PTHR37534">
    <property type="entry name" value="TRANSCRIPTIONAL ACTIVATOR PROTEIN UGA3"/>
    <property type="match status" value="1"/>
</dbReference>
<evidence type="ECO:0000313" key="9">
    <source>
        <dbReference type="Proteomes" id="UP001345691"/>
    </source>
</evidence>
<accession>A0ABR0JPH3</accession>
<comment type="caution">
    <text evidence="8">The sequence shown here is derived from an EMBL/GenBank/DDBJ whole genome shotgun (WGS) entry which is preliminary data.</text>
</comment>
<feature type="compositionally biased region" description="Low complexity" evidence="6">
    <location>
        <begin position="68"/>
        <end position="78"/>
    </location>
</feature>
<dbReference type="InterPro" id="IPR036864">
    <property type="entry name" value="Zn2-C6_fun-type_DNA-bd_sf"/>
</dbReference>
<protein>
    <recommendedName>
        <fullName evidence="7">Zn(2)-C6 fungal-type domain-containing protein</fullName>
    </recommendedName>
</protein>
<evidence type="ECO:0000256" key="5">
    <source>
        <dbReference type="ARBA" id="ARBA00023242"/>
    </source>
</evidence>
<evidence type="ECO:0000256" key="2">
    <source>
        <dbReference type="ARBA" id="ARBA00023015"/>
    </source>
</evidence>
<keyword evidence="2" id="KW-0805">Transcription regulation</keyword>
<dbReference type="Proteomes" id="UP001345691">
    <property type="component" value="Unassembled WGS sequence"/>
</dbReference>
<dbReference type="PROSITE" id="PS50048">
    <property type="entry name" value="ZN2_CY6_FUNGAL_2"/>
    <property type="match status" value="1"/>
</dbReference>
<evidence type="ECO:0000256" key="3">
    <source>
        <dbReference type="ARBA" id="ARBA00023125"/>
    </source>
</evidence>
<keyword evidence="5" id="KW-0539">Nucleus</keyword>
<keyword evidence="3" id="KW-0238">DNA-binding</keyword>
<evidence type="ECO:0000256" key="1">
    <source>
        <dbReference type="ARBA" id="ARBA00004123"/>
    </source>
</evidence>
<dbReference type="SUPFAM" id="SSF57701">
    <property type="entry name" value="Zn2/Cys6 DNA-binding domain"/>
    <property type="match status" value="1"/>
</dbReference>
<feature type="region of interest" description="Disordered" evidence="6">
    <location>
        <begin position="51"/>
        <end position="78"/>
    </location>
</feature>
<dbReference type="InterPro" id="IPR001138">
    <property type="entry name" value="Zn2Cys6_DnaBD"/>
</dbReference>
<organism evidence="8 9">
    <name type="scientific">Exophiala sideris</name>
    <dbReference type="NCBI Taxonomy" id="1016849"/>
    <lineage>
        <taxon>Eukaryota</taxon>
        <taxon>Fungi</taxon>
        <taxon>Dikarya</taxon>
        <taxon>Ascomycota</taxon>
        <taxon>Pezizomycotina</taxon>
        <taxon>Eurotiomycetes</taxon>
        <taxon>Chaetothyriomycetidae</taxon>
        <taxon>Chaetothyriales</taxon>
        <taxon>Herpotrichiellaceae</taxon>
        <taxon>Exophiala</taxon>
    </lineage>
</organism>
<feature type="domain" description="Zn(2)-C6 fungal-type" evidence="7">
    <location>
        <begin position="14"/>
        <end position="46"/>
    </location>
</feature>
<gene>
    <name evidence="8" type="ORF">LTR69_001847</name>
</gene>
<evidence type="ECO:0000259" key="7">
    <source>
        <dbReference type="PROSITE" id="PS50048"/>
    </source>
</evidence>
<dbReference type="Gene3D" id="4.10.240.10">
    <property type="entry name" value="Zn(2)-C6 fungal-type DNA-binding domain"/>
    <property type="match status" value="1"/>
</dbReference>
<keyword evidence="9" id="KW-1185">Reference proteome</keyword>
<dbReference type="PANTHER" id="PTHR37534:SF46">
    <property type="entry name" value="ZN(II)2CYS6 TRANSCRIPTION FACTOR (EUROFUNG)"/>
    <property type="match status" value="1"/>
</dbReference>
<sequence>MAPAVKQVRRLQTACDRCYRLKERCSRQSITDICGRCARLGLVCATVRPPRPAGRKPRRVQDDRNVETSAGSTSSACSANTSLAPHDIGKWITDLSDLGQHEKKKLLFLLDQPENLSTYVVSPRFQDAERRSLAAHLPAALPVLLDAYLARAGALKLKYPDNHDMAETVDDGHVNLLHASSAMETLRALPVATPQDAALCLTLGISLALFGYSTLGQGVYEISRHCLSMTRPFIETEMLDPEAERSLTFLVLMEIMECLVQRRRPTIRFPERQPLGLEADVVDRHLGLCVPLLPYYHDLCVVSHSLANTTDASYLALVETQLGRIQAEVEAWQPSQPDQFMEQFQSTEVVQLLTQARVYRLAALLVSHRLRYTFGAQDEQAGIWAREIMIELELARRITRRSAHCVTLPFIAAALEMQDPAARHQALQNVDVYVDQFAPMVQKATKTFLSRVWAERDNKVTASWFDSTCKPCVVLASIDTALFG</sequence>
<evidence type="ECO:0000256" key="4">
    <source>
        <dbReference type="ARBA" id="ARBA00023163"/>
    </source>
</evidence>
<dbReference type="EMBL" id="JAVRRF010000002">
    <property type="protein sequence ID" value="KAK5067858.1"/>
    <property type="molecule type" value="Genomic_DNA"/>
</dbReference>
<comment type="subcellular location">
    <subcellularLocation>
        <location evidence="1">Nucleus</location>
    </subcellularLocation>
</comment>
<keyword evidence="4" id="KW-0804">Transcription</keyword>